<keyword evidence="2" id="KW-1185">Reference proteome</keyword>
<sequence length="67" mass="7985">MITLNDSTLEQIRDIRHRISENNNHNPYQLIAYYLELQQKHKLQKTSVLREVVGTDQKDVQSTDQEF</sequence>
<dbReference type="STRING" id="388467.A19Y_2180"/>
<proteinExistence type="predicted"/>
<protein>
    <submittedName>
        <fullName evidence="1">Uncharacterized protein</fullName>
    </submittedName>
</protein>
<organism evidence="1 2">
    <name type="scientific">Planktothrix agardhii (strain NIVA-CYA 126/8)</name>
    <dbReference type="NCBI Taxonomy" id="388467"/>
    <lineage>
        <taxon>Bacteria</taxon>
        <taxon>Bacillati</taxon>
        <taxon>Cyanobacteriota</taxon>
        <taxon>Cyanophyceae</taxon>
        <taxon>Oscillatoriophycideae</taxon>
        <taxon>Oscillatoriales</taxon>
        <taxon>Microcoleaceae</taxon>
        <taxon>Planktothrix</taxon>
    </lineage>
</organism>
<dbReference type="Proteomes" id="UP000027395">
    <property type="component" value="Chromosome"/>
</dbReference>
<dbReference type="HOGENOM" id="CLU_2808721_0_0_3"/>
<dbReference type="RefSeq" id="WP_042154125.1">
    <property type="nucleotide sequence ID" value="NZ_CM002803.1"/>
</dbReference>
<dbReference type="GeneID" id="77289297"/>
<evidence type="ECO:0000313" key="2">
    <source>
        <dbReference type="Proteomes" id="UP000027395"/>
    </source>
</evidence>
<gene>
    <name evidence="1" type="ORF">A19Y_2180</name>
</gene>
<reference evidence="1 2" key="1">
    <citation type="journal article" date="2014" name="Appl. Environ. Microbiol.">
        <title>Elucidation of insertion elements encoded on plasmids and in vitro construction of shuttle vectors from the toxic cyanobacterium Planktothrix.</title>
        <authorList>
            <person name="Christiansen G."/>
            <person name="Goesmann A."/>
            <person name="Kurmayer R."/>
        </authorList>
    </citation>
    <scope>NUCLEOTIDE SEQUENCE [LARGE SCALE GENOMIC DNA]</scope>
    <source>
        <strain evidence="1 2">NIVA-CYA 126/8</strain>
    </source>
</reference>
<dbReference type="EMBL" id="CM002803">
    <property type="protein sequence ID" value="KEI67134.1"/>
    <property type="molecule type" value="Genomic_DNA"/>
</dbReference>
<dbReference type="eggNOG" id="ENOG502ZG6E">
    <property type="taxonomic scope" value="Bacteria"/>
</dbReference>
<name>A0A073CFP3_PLAA1</name>
<dbReference type="AlphaFoldDB" id="A0A073CFP3"/>
<dbReference type="PATRIC" id="fig|388467.6.peg.2127"/>
<accession>A0A073CFP3</accession>
<evidence type="ECO:0000313" key="1">
    <source>
        <dbReference type="EMBL" id="KEI67134.1"/>
    </source>
</evidence>